<comment type="caution">
    <text evidence="3">The sequence shown here is derived from an EMBL/GenBank/DDBJ whole genome shotgun (WGS) entry which is preliminary data.</text>
</comment>
<gene>
    <name evidence="3" type="ORF">BDP27DRAFT_1428285</name>
</gene>
<dbReference type="EMBL" id="JADNRY010000182">
    <property type="protein sequence ID" value="KAF9062081.1"/>
    <property type="molecule type" value="Genomic_DNA"/>
</dbReference>
<proteinExistence type="predicted"/>
<evidence type="ECO:0000256" key="2">
    <source>
        <dbReference type="SAM" id="MobiDB-lite"/>
    </source>
</evidence>
<dbReference type="Proteomes" id="UP000772434">
    <property type="component" value="Unassembled WGS sequence"/>
</dbReference>
<name>A0A9P5PEW5_9AGAR</name>
<organism evidence="3 4">
    <name type="scientific">Rhodocollybia butyracea</name>
    <dbReference type="NCBI Taxonomy" id="206335"/>
    <lineage>
        <taxon>Eukaryota</taxon>
        <taxon>Fungi</taxon>
        <taxon>Dikarya</taxon>
        <taxon>Basidiomycota</taxon>
        <taxon>Agaricomycotina</taxon>
        <taxon>Agaricomycetes</taxon>
        <taxon>Agaricomycetidae</taxon>
        <taxon>Agaricales</taxon>
        <taxon>Marasmiineae</taxon>
        <taxon>Omphalotaceae</taxon>
        <taxon>Rhodocollybia</taxon>
    </lineage>
</organism>
<feature type="region of interest" description="Disordered" evidence="2">
    <location>
        <begin position="1"/>
        <end position="28"/>
    </location>
</feature>
<evidence type="ECO:0000256" key="1">
    <source>
        <dbReference type="SAM" id="Coils"/>
    </source>
</evidence>
<sequence length="335" mass="37482">MNRGRKRRRGGSEDSEEGTNIFSRKKKTVESDEVEDNFSLENVLLRSQIQGLQADMLNTQMELADAKTQLVQCSELIEELQDQADLLERRAVECSGEAGLLQNQVNALKRLTHEMELTHSRQVFDTLPAQFPDVNTNSSLIQNGVSATPLLAKVDDVIESGINIPDNDDSVSTSLSCPTIEYHANLMNRYHALCPSPPQWFSRAFLFVNRDFGPQYAALLCSWIDFEQFHEWKNPLRGFHPWNRPVLLSDWMSNRMGPVPALCTVELVTRFATSSCSPVPPMYWSLSRLRGAILVNTHDGVEFNIGGEEFVVAADPPTSESGKLVLEDGDGPLES</sequence>
<accession>A0A9P5PEW5</accession>
<evidence type="ECO:0000313" key="3">
    <source>
        <dbReference type="EMBL" id="KAF9062081.1"/>
    </source>
</evidence>
<dbReference type="AlphaFoldDB" id="A0A9P5PEW5"/>
<reference evidence="3" key="1">
    <citation type="submission" date="2020-11" db="EMBL/GenBank/DDBJ databases">
        <authorList>
            <consortium name="DOE Joint Genome Institute"/>
            <person name="Ahrendt S."/>
            <person name="Riley R."/>
            <person name="Andreopoulos W."/>
            <person name="Labutti K."/>
            <person name="Pangilinan J."/>
            <person name="Ruiz-Duenas F.J."/>
            <person name="Barrasa J.M."/>
            <person name="Sanchez-Garcia M."/>
            <person name="Camarero S."/>
            <person name="Miyauchi S."/>
            <person name="Serrano A."/>
            <person name="Linde D."/>
            <person name="Babiker R."/>
            <person name="Drula E."/>
            <person name="Ayuso-Fernandez I."/>
            <person name="Pacheco R."/>
            <person name="Padilla G."/>
            <person name="Ferreira P."/>
            <person name="Barriuso J."/>
            <person name="Kellner H."/>
            <person name="Castanera R."/>
            <person name="Alfaro M."/>
            <person name="Ramirez L."/>
            <person name="Pisabarro A.G."/>
            <person name="Kuo A."/>
            <person name="Tritt A."/>
            <person name="Lipzen A."/>
            <person name="He G."/>
            <person name="Yan M."/>
            <person name="Ng V."/>
            <person name="Cullen D."/>
            <person name="Martin F."/>
            <person name="Rosso M.-N."/>
            <person name="Henrissat B."/>
            <person name="Hibbett D."/>
            <person name="Martinez A.T."/>
            <person name="Grigoriev I.V."/>
        </authorList>
    </citation>
    <scope>NUCLEOTIDE SEQUENCE</scope>
    <source>
        <strain evidence="3">AH 40177</strain>
    </source>
</reference>
<evidence type="ECO:0000313" key="4">
    <source>
        <dbReference type="Proteomes" id="UP000772434"/>
    </source>
</evidence>
<keyword evidence="1" id="KW-0175">Coiled coil</keyword>
<feature type="coiled-coil region" evidence="1">
    <location>
        <begin position="49"/>
        <end position="97"/>
    </location>
</feature>
<protein>
    <submittedName>
        <fullName evidence="3">Uncharacterized protein</fullName>
    </submittedName>
</protein>
<keyword evidence="4" id="KW-1185">Reference proteome</keyword>